<sequence>MPEPREESVLKFKQHKFSQPAPYVIYADFEVLIEPMQNIPGKTASHVPCGYAYRIIGRNGLSPETCHRLSWKRFGRSLHHIHCEGEGYSSQNASLHHPNAYDYTRPGRVSKSQSLQLVQKMARERSGERSRPLLRKI</sequence>
<accession>A0A4Y2CLS4</accession>
<evidence type="ECO:0000313" key="3">
    <source>
        <dbReference type="Proteomes" id="UP000499080"/>
    </source>
</evidence>
<dbReference type="EMBL" id="BGPR01239726">
    <property type="protein sequence ID" value="GBM05371.1"/>
    <property type="molecule type" value="Genomic_DNA"/>
</dbReference>
<evidence type="ECO:0000256" key="1">
    <source>
        <dbReference type="SAM" id="MobiDB-lite"/>
    </source>
</evidence>
<gene>
    <name evidence="2" type="ORF">AVEN_8719_1</name>
</gene>
<proteinExistence type="predicted"/>
<reference evidence="2 3" key="1">
    <citation type="journal article" date="2019" name="Sci. Rep.">
        <title>Orb-weaving spider Araneus ventricosus genome elucidates the spidroin gene catalogue.</title>
        <authorList>
            <person name="Kono N."/>
            <person name="Nakamura H."/>
            <person name="Ohtoshi R."/>
            <person name="Moran D.A.P."/>
            <person name="Shinohara A."/>
            <person name="Yoshida Y."/>
            <person name="Fujiwara M."/>
            <person name="Mori M."/>
            <person name="Tomita M."/>
            <person name="Arakawa K."/>
        </authorList>
    </citation>
    <scope>NUCLEOTIDE SEQUENCE [LARGE SCALE GENOMIC DNA]</scope>
</reference>
<comment type="caution">
    <text evidence="2">The sequence shown here is derived from an EMBL/GenBank/DDBJ whole genome shotgun (WGS) entry which is preliminary data.</text>
</comment>
<dbReference type="AlphaFoldDB" id="A0A4Y2CLS4"/>
<feature type="region of interest" description="Disordered" evidence="1">
    <location>
        <begin position="88"/>
        <end position="109"/>
    </location>
</feature>
<keyword evidence="3" id="KW-1185">Reference proteome</keyword>
<dbReference type="Proteomes" id="UP000499080">
    <property type="component" value="Unassembled WGS sequence"/>
</dbReference>
<name>A0A4Y2CLS4_ARAVE</name>
<organism evidence="2 3">
    <name type="scientific">Araneus ventricosus</name>
    <name type="common">Orbweaver spider</name>
    <name type="synonym">Epeira ventricosa</name>
    <dbReference type="NCBI Taxonomy" id="182803"/>
    <lineage>
        <taxon>Eukaryota</taxon>
        <taxon>Metazoa</taxon>
        <taxon>Ecdysozoa</taxon>
        <taxon>Arthropoda</taxon>
        <taxon>Chelicerata</taxon>
        <taxon>Arachnida</taxon>
        <taxon>Araneae</taxon>
        <taxon>Araneomorphae</taxon>
        <taxon>Entelegynae</taxon>
        <taxon>Araneoidea</taxon>
        <taxon>Araneidae</taxon>
        <taxon>Araneus</taxon>
    </lineage>
</organism>
<protein>
    <submittedName>
        <fullName evidence="2">Uncharacterized protein</fullName>
    </submittedName>
</protein>
<evidence type="ECO:0000313" key="2">
    <source>
        <dbReference type="EMBL" id="GBM05371.1"/>
    </source>
</evidence>
<dbReference type="OrthoDB" id="8030979at2759"/>